<dbReference type="EMBL" id="FAOZ01000006">
    <property type="protein sequence ID" value="CUU55917.1"/>
    <property type="molecule type" value="Genomic_DNA"/>
</dbReference>
<dbReference type="InterPro" id="IPR000073">
    <property type="entry name" value="AB_hydrolase_1"/>
</dbReference>
<evidence type="ECO:0000313" key="3">
    <source>
        <dbReference type="Proteomes" id="UP000198802"/>
    </source>
</evidence>
<dbReference type="SUPFAM" id="SSF53474">
    <property type="entry name" value="alpha/beta-Hydrolases"/>
    <property type="match status" value="1"/>
</dbReference>
<dbReference type="RefSeq" id="WP_091275166.1">
    <property type="nucleotide sequence ID" value="NZ_FAOZ01000006.1"/>
</dbReference>
<dbReference type="PANTHER" id="PTHR43798">
    <property type="entry name" value="MONOACYLGLYCEROL LIPASE"/>
    <property type="match status" value="1"/>
</dbReference>
<dbReference type="AlphaFoldDB" id="A0A0S4QKD4"/>
<reference evidence="3" key="1">
    <citation type="submission" date="2015-11" db="EMBL/GenBank/DDBJ databases">
        <authorList>
            <person name="Varghese N."/>
        </authorList>
    </citation>
    <scope>NUCLEOTIDE SEQUENCE [LARGE SCALE GENOMIC DNA]</scope>
    <source>
        <strain evidence="3">DSM 45899</strain>
    </source>
</reference>
<dbReference type="InterPro" id="IPR050266">
    <property type="entry name" value="AB_hydrolase_sf"/>
</dbReference>
<proteinExistence type="predicted"/>
<gene>
    <name evidence="2" type="ORF">Ga0074812_106172</name>
</gene>
<dbReference type="Pfam" id="PF12697">
    <property type="entry name" value="Abhydrolase_6"/>
    <property type="match status" value="1"/>
</dbReference>
<name>A0A0S4QKD4_9ACTN</name>
<sequence>MPYFDLGVETRLFFTDDPAQDADDPAAEPLLLIHGWCCDSHDWNAQIPDFLSHHRVISFDLRGHGRSTGSKGLRPRVLAADVAALLRQLGITGSARGSGGTGNAGSAGGRVVAVGHSLGAMVASALAVENPELVRGVVAVEPAYGLTEAEVERTARTLGDLGAPGTQQRLLRYLAALAGPEAPRPLTTWHRRRAMGVPLDVAQAALAGMWLAEDQFGSRERSTAYLRGRSCPVLAVYSERQGDRADWERGLATGPCDEVHQLPGGHWLHQEHPDLFNSLVLGWIDRLPATDRSSRTRARC</sequence>
<dbReference type="Proteomes" id="UP000198802">
    <property type="component" value="Unassembled WGS sequence"/>
</dbReference>
<protein>
    <submittedName>
        <fullName evidence="2">Pimeloyl-ACP methyl ester carboxylesterase</fullName>
    </submittedName>
</protein>
<organism evidence="2 3">
    <name type="scientific">Parafrankia irregularis</name>
    <dbReference type="NCBI Taxonomy" id="795642"/>
    <lineage>
        <taxon>Bacteria</taxon>
        <taxon>Bacillati</taxon>
        <taxon>Actinomycetota</taxon>
        <taxon>Actinomycetes</taxon>
        <taxon>Frankiales</taxon>
        <taxon>Frankiaceae</taxon>
        <taxon>Parafrankia</taxon>
    </lineage>
</organism>
<dbReference type="Gene3D" id="3.40.50.1820">
    <property type="entry name" value="alpha/beta hydrolase"/>
    <property type="match status" value="1"/>
</dbReference>
<dbReference type="InterPro" id="IPR029058">
    <property type="entry name" value="AB_hydrolase_fold"/>
</dbReference>
<dbReference type="GO" id="GO:0003824">
    <property type="term" value="F:catalytic activity"/>
    <property type="evidence" value="ECO:0007669"/>
    <property type="project" value="UniProtKB-ARBA"/>
</dbReference>
<accession>A0A0S4QKD4</accession>
<feature type="domain" description="AB hydrolase-1" evidence="1">
    <location>
        <begin position="30"/>
        <end position="277"/>
    </location>
</feature>
<keyword evidence="3" id="KW-1185">Reference proteome</keyword>
<evidence type="ECO:0000259" key="1">
    <source>
        <dbReference type="Pfam" id="PF12697"/>
    </source>
</evidence>
<evidence type="ECO:0000313" key="2">
    <source>
        <dbReference type="EMBL" id="CUU55917.1"/>
    </source>
</evidence>